<dbReference type="VEuPathDB" id="VectorBase:AARA21_001870"/>
<evidence type="ECO:0000256" key="5">
    <source>
        <dbReference type="ARBA" id="ARBA00022833"/>
    </source>
</evidence>
<dbReference type="EnsemblMetazoa" id="AARA011541-RA">
    <property type="protein sequence ID" value="AARA011541-PA"/>
    <property type="gene ID" value="AARA011541"/>
</dbReference>
<reference evidence="9" key="1">
    <citation type="submission" date="2022-08" db="UniProtKB">
        <authorList>
            <consortium name="EnsemblMetazoa"/>
        </authorList>
    </citation>
    <scope>IDENTIFICATION</scope>
    <source>
        <strain evidence="9">Dongola</strain>
    </source>
</reference>
<dbReference type="Pfam" id="PF07776">
    <property type="entry name" value="zf-AD"/>
    <property type="match status" value="1"/>
</dbReference>
<dbReference type="Gene3D" id="3.30.160.60">
    <property type="entry name" value="Classic Zinc Finger"/>
    <property type="match status" value="5"/>
</dbReference>
<dbReference type="GO" id="GO:0008270">
    <property type="term" value="F:zinc ion binding"/>
    <property type="evidence" value="ECO:0007669"/>
    <property type="project" value="UniProtKB-UniRule"/>
</dbReference>
<dbReference type="VEuPathDB" id="VectorBase:AARA011541"/>
<dbReference type="SUPFAM" id="SSF57716">
    <property type="entry name" value="Glucocorticoid receptor-like (DNA-binding domain)"/>
    <property type="match status" value="1"/>
</dbReference>
<dbReference type="Pfam" id="PF00096">
    <property type="entry name" value="zf-C2H2"/>
    <property type="match status" value="3"/>
</dbReference>
<dbReference type="GO" id="GO:0005634">
    <property type="term" value="C:nucleus"/>
    <property type="evidence" value="ECO:0007669"/>
    <property type="project" value="UniProtKB-SubCell"/>
</dbReference>
<dbReference type="Proteomes" id="UP000075840">
    <property type="component" value="Unassembled WGS sequence"/>
</dbReference>
<evidence type="ECO:0000256" key="2">
    <source>
        <dbReference type="ARBA" id="ARBA00022723"/>
    </source>
</evidence>
<dbReference type="InterPro" id="IPR050888">
    <property type="entry name" value="ZnF_C2H2-type_TF"/>
</dbReference>
<dbReference type="FunFam" id="3.30.160.60:FF:001732">
    <property type="entry name" value="Zgc:162936"/>
    <property type="match status" value="1"/>
</dbReference>
<dbReference type="SMART" id="SM00355">
    <property type="entry name" value="ZnF_C2H2"/>
    <property type="match status" value="8"/>
</dbReference>
<evidence type="ECO:0000256" key="1">
    <source>
        <dbReference type="ARBA" id="ARBA00004123"/>
    </source>
</evidence>
<dbReference type="PROSITE" id="PS50157">
    <property type="entry name" value="ZINC_FINGER_C2H2_2"/>
    <property type="match status" value="5"/>
</dbReference>
<keyword evidence="8" id="KW-0539">Nucleus</keyword>
<organism evidence="9 10">
    <name type="scientific">Anopheles arabiensis</name>
    <name type="common">Mosquito</name>
    <dbReference type="NCBI Taxonomy" id="7173"/>
    <lineage>
        <taxon>Eukaryota</taxon>
        <taxon>Metazoa</taxon>
        <taxon>Ecdysozoa</taxon>
        <taxon>Arthropoda</taxon>
        <taxon>Hexapoda</taxon>
        <taxon>Insecta</taxon>
        <taxon>Pterygota</taxon>
        <taxon>Neoptera</taxon>
        <taxon>Endopterygota</taxon>
        <taxon>Diptera</taxon>
        <taxon>Nematocera</taxon>
        <taxon>Culicoidea</taxon>
        <taxon>Culicidae</taxon>
        <taxon>Anophelinae</taxon>
        <taxon>Anopheles</taxon>
    </lineage>
</organism>
<dbReference type="FunFam" id="3.30.160.60:FF:000060">
    <property type="entry name" value="zinc finger protein 436"/>
    <property type="match status" value="1"/>
</dbReference>
<keyword evidence="6" id="KW-0805">Transcription regulation</keyword>
<accession>A0A182ID70</accession>
<dbReference type="GO" id="GO:0043565">
    <property type="term" value="F:sequence-specific DNA binding"/>
    <property type="evidence" value="ECO:0007669"/>
    <property type="project" value="UniProtKB-ARBA"/>
</dbReference>
<keyword evidence="4" id="KW-0863">Zinc-finger</keyword>
<evidence type="ECO:0000313" key="9">
    <source>
        <dbReference type="EnsemblMetazoa" id="AARA011541-PA"/>
    </source>
</evidence>
<dbReference type="InterPro" id="IPR036236">
    <property type="entry name" value="Znf_C2H2_sf"/>
</dbReference>
<comment type="subcellular location">
    <subcellularLocation>
        <location evidence="1">Nucleus</location>
    </subcellularLocation>
</comment>
<evidence type="ECO:0000256" key="3">
    <source>
        <dbReference type="ARBA" id="ARBA00022737"/>
    </source>
</evidence>
<dbReference type="FunFam" id="3.30.160.60:FF:000340">
    <property type="entry name" value="zinc finger protein 473 isoform X1"/>
    <property type="match status" value="1"/>
</dbReference>
<keyword evidence="7" id="KW-0804">Transcription</keyword>
<keyword evidence="2" id="KW-0479">Metal-binding</keyword>
<dbReference type="AlphaFoldDB" id="A0A182ID70"/>
<protein>
    <submittedName>
        <fullName evidence="9">Uncharacterized protein</fullName>
    </submittedName>
</protein>
<dbReference type="PROSITE" id="PS00028">
    <property type="entry name" value="ZINC_FINGER_C2H2_1"/>
    <property type="match status" value="5"/>
</dbReference>
<evidence type="ECO:0000256" key="8">
    <source>
        <dbReference type="ARBA" id="ARBA00023242"/>
    </source>
</evidence>
<dbReference type="Gene3D" id="3.40.1800.20">
    <property type="match status" value="1"/>
</dbReference>
<evidence type="ECO:0000256" key="4">
    <source>
        <dbReference type="ARBA" id="ARBA00022771"/>
    </source>
</evidence>
<proteinExistence type="predicted"/>
<dbReference type="SUPFAM" id="SSF57667">
    <property type="entry name" value="beta-beta-alpha zinc fingers"/>
    <property type="match status" value="4"/>
</dbReference>
<dbReference type="InterPro" id="IPR012934">
    <property type="entry name" value="Znf_AD"/>
</dbReference>
<sequence length="425" mass="48746">MYTNHATNLSSKSCLKMNIAMLETIINRASAAVCRLCLSYDASEYVSLDAHESDSLVAIIYKCTGIKVRGKTTNIANKICNDCRNDVVKFNQLRERCLASDKILLDLYRKRNRLTPRLLSSIPSLAKENYGEREQQEIFTPTETNANIINVQSTYTEAIVPETDEMLSTDSHNQVDLGPKDNREDDVPKLVCCGCNPSPEFSTLAELTAHGAKHHKKYRVLDGSIRPFECNICFERFLTPSLLKHHQTRPYRKRSHICRSCGSAYFTNSALNRHEKVCTVVDKNYTCEECGKRFRQIITLKNHRKLHQAEKTFACPVCGKTFKQKFEITIHMVTHTGEQPYPCDQCPARFKRKQALKNHQNRHQNPRPFKCESCDEWFGNPTARKFHQLTVHEGLDPFRCDQCGVSYGRRLRLTQHMKKVHGEAG</sequence>
<keyword evidence="5" id="KW-0862">Zinc</keyword>
<dbReference type="InterPro" id="IPR013087">
    <property type="entry name" value="Znf_C2H2_type"/>
</dbReference>
<dbReference type="PANTHER" id="PTHR24406">
    <property type="entry name" value="TRANSCRIPTIONAL REPRESSOR CTCFL-RELATED"/>
    <property type="match status" value="1"/>
</dbReference>
<keyword evidence="10" id="KW-1185">Reference proteome</keyword>
<name>A0A182ID70_ANOAR</name>
<dbReference type="GO" id="GO:0005694">
    <property type="term" value="C:chromosome"/>
    <property type="evidence" value="ECO:0007669"/>
    <property type="project" value="UniProtKB-ARBA"/>
</dbReference>
<dbReference type="GO" id="GO:0045893">
    <property type="term" value="P:positive regulation of DNA-templated transcription"/>
    <property type="evidence" value="ECO:0007669"/>
    <property type="project" value="UniProtKB-ARBA"/>
</dbReference>
<keyword evidence="3" id="KW-0677">Repeat</keyword>
<dbReference type="SMART" id="SM00868">
    <property type="entry name" value="zf-AD"/>
    <property type="match status" value="1"/>
</dbReference>
<evidence type="ECO:0000256" key="7">
    <source>
        <dbReference type="ARBA" id="ARBA00023163"/>
    </source>
</evidence>
<evidence type="ECO:0000313" key="10">
    <source>
        <dbReference type="Proteomes" id="UP000075840"/>
    </source>
</evidence>
<dbReference type="PROSITE" id="PS51915">
    <property type="entry name" value="ZAD"/>
    <property type="match status" value="1"/>
</dbReference>
<dbReference type="EMBL" id="APCN01005034">
    <property type="status" value="NOT_ANNOTATED_CDS"/>
    <property type="molecule type" value="Genomic_DNA"/>
</dbReference>
<evidence type="ECO:0000256" key="6">
    <source>
        <dbReference type="ARBA" id="ARBA00023015"/>
    </source>
</evidence>